<feature type="region of interest" description="Disordered" evidence="1">
    <location>
        <begin position="320"/>
        <end position="359"/>
    </location>
</feature>
<dbReference type="InParanoid" id="F4WTF7"/>
<dbReference type="EMBL" id="GL888335">
    <property type="protein sequence ID" value="EGI62514.1"/>
    <property type="molecule type" value="Genomic_DNA"/>
</dbReference>
<keyword evidence="3" id="KW-1185">Reference proteome</keyword>
<accession>F4WTF7</accession>
<evidence type="ECO:0000313" key="3">
    <source>
        <dbReference type="Proteomes" id="UP000007755"/>
    </source>
</evidence>
<feature type="compositionally biased region" description="Pro residues" evidence="1">
    <location>
        <begin position="322"/>
        <end position="333"/>
    </location>
</feature>
<dbReference type="Proteomes" id="UP000007755">
    <property type="component" value="Unassembled WGS sequence"/>
</dbReference>
<evidence type="ECO:0000313" key="2">
    <source>
        <dbReference type="EMBL" id="EGI62514.1"/>
    </source>
</evidence>
<gene>
    <name evidence="2" type="ORF">G5I_09155</name>
</gene>
<dbReference type="STRING" id="103372.F4WTF7"/>
<dbReference type="AlphaFoldDB" id="F4WTF7"/>
<reference evidence="2" key="1">
    <citation type="submission" date="2011-02" db="EMBL/GenBank/DDBJ databases">
        <title>The genome of the leaf-cutting ant Acromyrmex echinatior suggests key adaptations to social evolution and fungus farming.</title>
        <authorList>
            <person name="Nygaard S."/>
            <person name="Zhang G."/>
        </authorList>
    </citation>
    <scope>NUCLEOTIDE SEQUENCE</scope>
</reference>
<protein>
    <submittedName>
        <fullName evidence="2">Uncharacterized protein</fullName>
    </submittedName>
</protein>
<evidence type="ECO:0000256" key="1">
    <source>
        <dbReference type="SAM" id="MobiDB-lite"/>
    </source>
</evidence>
<proteinExistence type="predicted"/>
<organism evidence="3">
    <name type="scientific">Acromyrmex echinatior</name>
    <name type="common">Panamanian leafcutter ant</name>
    <name type="synonym">Acromyrmex octospinosus echinatior</name>
    <dbReference type="NCBI Taxonomy" id="103372"/>
    <lineage>
        <taxon>Eukaryota</taxon>
        <taxon>Metazoa</taxon>
        <taxon>Ecdysozoa</taxon>
        <taxon>Arthropoda</taxon>
        <taxon>Hexapoda</taxon>
        <taxon>Insecta</taxon>
        <taxon>Pterygota</taxon>
        <taxon>Neoptera</taxon>
        <taxon>Endopterygota</taxon>
        <taxon>Hymenoptera</taxon>
        <taxon>Apocrita</taxon>
        <taxon>Aculeata</taxon>
        <taxon>Formicoidea</taxon>
        <taxon>Formicidae</taxon>
        <taxon>Myrmicinae</taxon>
        <taxon>Acromyrmex</taxon>
    </lineage>
</organism>
<sequence>MQAMMQNVYTYMASIMLNKLSGFNIKTKKTIVANCLTSLPVIISDNGDLTDDEDHQQYGQREIIAIVMQIFLMHSADYLTVCRHFDFRLIYDKYPRLAMEIFGDALPIEMPSNTSIHRVQGIVKQIDIRLFINRPRDIDSHFLATGQRYTSIADHCHVFLRKKLPEILRQGLAKQYIVPYSTIEKLGFLTGIGDTQMRIVCEVSIFISFKNKITKQFLEDTCYEFPAMSSLISCTLRSSMIKVLFNYREYFHEIKDYHKRHDPCNSVSRLHSNNLYLYLEENYITCVLDDEATPKPAAATTPEEIPAEIQVNGKTEIRKIPQSPPLPPPPLMLPPSHRQGKTRARGFADESLDSSKSEPRYCRSRYTRRVLSHGARGECGACMLEKDRARVLRVKKGWKN</sequence>
<name>F4WTF7_ACREC</name>